<dbReference type="InterPro" id="IPR024462">
    <property type="entry name" value="GH116_N"/>
</dbReference>
<dbReference type="Pfam" id="PF04685">
    <property type="entry name" value="DUF608"/>
    <property type="match status" value="1"/>
</dbReference>
<dbReference type="InterPro" id="IPR052566">
    <property type="entry name" value="Non-lysos_glucosylceramidase"/>
</dbReference>
<dbReference type="PANTHER" id="PTHR12654:SF0">
    <property type="entry name" value="NON-LYSOSOMAL GLUCOSYLCERAMIDASE"/>
    <property type="match status" value="1"/>
</dbReference>
<evidence type="ECO:0008006" key="5">
    <source>
        <dbReference type="Google" id="ProtNLM"/>
    </source>
</evidence>
<evidence type="ECO:0000259" key="2">
    <source>
        <dbReference type="Pfam" id="PF12215"/>
    </source>
</evidence>
<protein>
    <recommendedName>
        <fullName evidence="5">Glucosylceramidase</fullName>
    </recommendedName>
</protein>
<feature type="domain" description="Glycosyl-hydrolase family 116 N-terminal" evidence="2">
    <location>
        <begin position="52"/>
        <end position="397"/>
    </location>
</feature>
<dbReference type="Gene3D" id="1.50.10.10">
    <property type="match status" value="1"/>
</dbReference>
<dbReference type="PANTHER" id="PTHR12654">
    <property type="entry name" value="BILE ACID BETA-GLUCOSIDASE-RELATED"/>
    <property type="match status" value="1"/>
</dbReference>
<evidence type="ECO:0000313" key="3">
    <source>
        <dbReference type="EMBL" id="MBK3517077.1"/>
    </source>
</evidence>
<reference evidence="3 4" key="1">
    <citation type="submission" date="2021-01" db="EMBL/GenBank/DDBJ databases">
        <title>Carboxyliciviraga sp.nov., isolated from coastal sediments.</title>
        <authorList>
            <person name="Lu D."/>
            <person name="Zhang T."/>
        </authorList>
    </citation>
    <scope>NUCLEOTIDE SEQUENCE [LARGE SCALE GENOMIC DNA]</scope>
    <source>
        <strain evidence="3 4">N1Y132</strain>
    </source>
</reference>
<dbReference type="InterPro" id="IPR008928">
    <property type="entry name" value="6-hairpin_glycosidase_sf"/>
</dbReference>
<feature type="domain" description="Glycosyl-hydrolase family 116 catalytic region" evidence="1">
    <location>
        <begin position="506"/>
        <end position="799"/>
    </location>
</feature>
<gene>
    <name evidence="3" type="ORF">JIV24_06960</name>
</gene>
<evidence type="ECO:0000313" key="4">
    <source>
        <dbReference type="Proteomes" id="UP000605676"/>
    </source>
</evidence>
<comment type="caution">
    <text evidence="3">The sequence shown here is derived from an EMBL/GenBank/DDBJ whole genome shotgun (WGS) entry which is preliminary data.</text>
</comment>
<name>A0ABS1HHE3_9BACT</name>
<dbReference type="Proteomes" id="UP000605676">
    <property type="component" value="Unassembled WGS sequence"/>
</dbReference>
<keyword evidence="4" id="KW-1185">Reference proteome</keyword>
<organism evidence="3 4">
    <name type="scientific">Carboxylicivirga marina</name>
    <dbReference type="NCBI Taxonomy" id="2800988"/>
    <lineage>
        <taxon>Bacteria</taxon>
        <taxon>Pseudomonadati</taxon>
        <taxon>Bacteroidota</taxon>
        <taxon>Bacteroidia</taxon>
        <taxon>Marinilabiliales</taxon>
        <taxon>Marinilabiliaceae</taxon>
        <taxon>Carboxylicivirga</taxon>
    </lineage>
</organism>
<sequence length="890" mass="100006">MIRNLIALIVVLSLPVFIIAQGDLQNSQNSESPSSEWPLLKTYTGEYLSEVAMPLGGIGTGTVSIGGRGDLRDWELGNRGALGWTPGVKLVEPTIANAPFFALYFKEKGTAKGQLRLLEGPISESKYYGDWGCDAYNAGFPRFEEVEFKAAYPLAQLSFKHKNVPLDVNLKAFNPMIPGDEDNSSIPVAILTYFVKNNSDKVMEFAVCGMIPNYIGIDGWGGKTNQNENEFKDESSLKGLYMFSNGVDSTDVNWGTMALSTNSSGKVTYRTSWAKLGWNWTFREFIDDFTTDGELVNLGFNADARDFNTGDMLGEEMKNKEKYSIPTPPATLSVKETIAPGEEKEVTFYITWNFPNRRGWDLGKSWYGNFGTKEIVGNYYSTKYKDAWDVAQKVNNNIITLEKKTVDFVSAFCESDIPESIKEAALFNSCNLRSQTVFQTAEGYPFGWEGTGSVQGTKLGASKNAGWGLGTCTHVWNYESTIPFLFGDLSMKFREVEFLHATHDNGAMSHRVGLPLNEKAKSFKHWAADGQMGTLIKVYRDWQLSGNDEKLQEMWPYIKKAMSFAWKGIWDTNKDGVMEGSQHNTMDIDYHGPNPQMAAWYLGALKASIEMADYMGDKAFKKECEVLYKKGSSWVDANLFNGEYYEQIMPENHNKVAQLGKGCLVDQLVGQYLAHTTGLGYVLDKAHVSKTLESIMKYNWVDDFNNHTNTFRSFGLGDEAGLIMASYPKGELLDFPFPYYTEIMTGFEYSTAVHMIYEGQTDNGEKVFEAIRNRFDGKKRNPFNEGEYGHRYARAMAAWGGVIAWTGFEYSAVTKTMKFTDKAGKYFWSNGYAWGMCEVSKGGDDYRVHLEVLHGKVALNTFQLGEHKAHAFKKTNSVEEGESLMFKYKL</sequence>
<dbReference type="InterPro" id="IPR012341">
    <property type="entry name" value="6hp_glycosidase-like_sf"/>
</dbReference>
<proteinExistence type="predicted"/>
<evidence type="ECO:0000259" key="1">
    <source>
        <dbReference type="Pfam" id="PF04685"/>
    </source>
</evidence>
<dbReference type="SUPFAM" id="SSF48208">
    <property type="entry name" value="Six-hairpin glycosidases"/>
    <property type="match status" value="1"/>
</dbReference>
<dbReference type="Pfam" id="PF12215">
    <property type="entry name" value="Glyco_hydr_116N"/>
    <property type="match status" value="1"/>
</dbReference>
<dbReference type="EMBL" id="JAENRR010000012">
    <property type="protein sequence ID" value="MBK3517077.1"/>
    <property type="molecule type" value="Genomic_DNA"/>
</dbReference>
<accession>A0ABS1HHE3</accession>
<dbReference type="InterPro" id="IPR006775">
    <property type="entry name" value="GH116_catalytic"/>
</dbReference>
<dbReference type="RefSeq" id="WP_200464306.1">
    <property type="nucleotide sequence ID" value="NZ_JAENRR010000012.1"/>
</dbReference>